<dbReference type="EMBL" id="BAABJP010000057">
    <property type="protein sequence ID" value="GAA5173655.1"/>
    <property type="molecule type" value="Genomic_DNA"/>
</dbReference>
<evidence type="ECO:0000313" key="7">
    <source>
        <dbReference type="EMBL" id="GAA5173655.1"/>
    </source>
</evidence>
<protein>
    <submittedName>
        <fullName evidence="7">Acyl-CoA dehydrogenase family protein</fullName>
    </submittedName>
</protein>
<proteinExistence type="inferred from homology"/>
<dbReference type="InterPro" id="IPR036250">
    <property type="entry name" value="AcylCo_DH-like_C"/>
</dbReference>
<evidence type="ECO:0000256" key="5">
    <source>
        <dbReference type="ARBA" id="ARBA00023002"/>
    </source>
</evidence>
<evidence type="ECO:0000259" key="6">
    <source>
        <dbReference type="Pfam" id="PF00441"/>
    </source>
</evidence>
<dbReference type="SUPFAM" id="SSF56645">
    <property type="entry name" value="Acyl-CoA dehydrogenase NM domain-like"/>
    <property type="match status" value="1"/>
</dbReference>
<sequence length="350" mass="35836">MTTTQSETDELTATARAVFADHPAEASEGLPEALWSTLTELGLVQLTLSDQAGGSGGALADEAALLLVAGESAAPVPLAETELGGWLLAAAGLEVPTGVLAVAAGDGLSVAPADGGLAVRGQLSRVGWARHATRLVVLAEGPEGDVVLSVDAGAAEITEGVNLAGEARDGVRLDATVANWAPAPAGAREQLARRSALFRALLLAGAARRALERSVQYAGERIQFGRPIGKFQAVQQQLALAAAEVASGEAAARSAARIAAATDFAGDDAGFAVAVAKARTSEAAASIARIAHQVHGAIGFTLEHDLRLSTTRLWAWREEDGSDAHWHTVIGRRALAEGPDGLWPLLTRAS</sequence>
<comment type="similarity">
    <text evidence="2">Belongs to the acyl-CoA dehydrogenase family.</text>
</comment>
<gene>
    <name evidence="7" type="ORF">GCM10023321_75710</name>
</gene>
<dbReference type="Gene3D" id="1.10.540.10">
    <property type="entry name" value="Acyl-CoA dehydrogenase/oxidase, N-terminal domain"/>
    <property type="match status" value="1"/>
</dbReference>
<dbReference type="Proteomes" id="UP001428817">
    <property type="component" value="Unassembled WGS sequence"/>
</dbReference>
<organism evidence="7 8">
    <name type="scientific">Pseudonocardia eucalypti</name>
    <dbReference type="NCBI Taxonomy" id="648755"/>
    <lineage>
        <taxon>Bacteria</taxon>
        <taxon>Bacillati</taxon>
        <taxon>Actinomycetota</taxon>
        <taxon>Actinomycetes</taxon>
        <taxon>Pseudonocardiales</taxon>
        <taxon>Pseudonocardiaceae</taxon>
        <taxon>Pseudonocardia</taxon>
    </lineage>
</organism>
<comment type="cofactor">
    <cofactor evidence="1">
        <name>FAD</name>
        <dbReference type="ChEBI" id="CHEBI:57692"/>
    </cofactor>
</comment>
<dbReference type="PANTHER" id="PTHR43884">
    <property type="entry name" value="ACYL-COA DEHYDROGENASE"/>
    <property type="match status" value="1"/>
</dbReference>
<feature type="domain" description="Acyl-CoA dehydrogenase/oxidase C-terminal" evidence="6">
    <location>
        <begin position="200"/>
        <end position="333"/>
    </location>
</feature>
<keyword evidence="5" id="KW-0560">Oxidoreductase</keyword>
<dbReference type="SUPFAM" id="SSF47203">
    <property type="entry name" value="Acyl-CoA dehydrogenase C-terminal domain-like"/>
    <property type="match status" value="1"/>
</dbReference>
<evidence type="ECO:0000256" key="3">
    <source>
        <dbReference type="ARBA" id="ARBA00022630"/>
    </source>
</evidence>
<accession>A0ABP9RAN1</accession>
<dbReference type="InterPro" id="IPR037069">
    <property type="entry name" value="AcylCoA_DH/ox_N_sf"/>
</dbReference>
<comment type="caution">
    <text evidence="7">The sequence shown here is derived from an EMBL/GenBank/DDBJ whole genome shotgun (WGS) entry which is preliminary data.</text>
</comment>
<dbReference type="PANTHER" id="PTHR43884:SF20">
    <property type="entry name" value="ACYL-COA DEHYDROGENASE FADE28"/>
    <property type="match status" value="1"/>
</dbReference>
<evidence type="ECO:0000256" key="4">
    <source>
        <dbReference type="ARBA" id="ARBA00022827"/>
    </source>
</evidence>
<dbReference type="InterPro" id="IPR009100">
    <property type="entry name" value="AcylCoA_DH/oxidase_NM_dom_sf"/>
</dbReference>
<dbReference type="Gene3D" id="1.20.140.10">
    <property type="entry name" value="Butyryl-CoA Dehydrogenase, subunit A, domain 3"/>
    <property type="match status" value="1"/>
</dbReference>
<keyword evidence="3" id="KW-0285">Flavoprotein</keyword>
<dbReference type="InterPro" id="IPR009075">
    <property type="entry name" value="AcylCo_DH/oxidase_C"/>
</dbReference>
<dbReference type="Pfam" id="PF00441">
    <property type="entry name" value="Acyl-CoA_dh_1"/>
    <property type="match status" value="1"/>
</dbReference>
<keyword evidence="8" id="KW-1185">Reference proteome</keyword>
<keyword evidence="4" id="KW-0274">FAD</keyword>
<evidence type="ECO:0000256" key="1">
    <source>
        <dbReference type="ARBA" id="ARBA00001974"/>
    </source>
</evidence>
<name>A0ABP9RAN1_9PSEU</name>
<dbReference type="RefSeq" id="WP_185060675.1">
    <property type="nucleotide sequence ID" value="NZ_BAABJP010000057.1"/>
</dbReference>
<evidence type="ECO:0000313" key="8">
    <source>
        <dbReference type="Proteomes" id="UP001428817"/>
    </source>
</evidence>
<evidence type="ECO:0000256" key="2">
    <source>
        <dbReference type="ARBA" id="ARBA00009347"/>
    </source>
</evidence>
<reference evidence="8" key="1">
    <citation type="journal article" date="2019" name="Int. J. Syst. Evol. Microbiol.">
        <title>The Global Catalogue of Microorganisms (GCM) 10K type strain sequencing project: providing services to taxonomists for standard genome sequencing and annotation.</title>
        <authorList>
            <consortium name="The Broad Institute Genomics Platform"/>
            <consortium name="The Broad Institute Genome Sequencing Center for Infectious Disease"/>
            <person name="Wu L."/>
            <person name="Ma J."/>
        </authorList>
    </citation>
    <scope>NUCLEOTIDE SEQUENCE [LARGE SCALE GENOMIC DNA]</scope>
    <source>
        <strain evidence="8">JCM 18303</strain>
    </source>
</reference>